<evidence type="ECO:0000313" key="4">
    <source>
        <dbReference type="EMBL" id="APG48915.1"/>
    </source>
</evidence>
<dbReference type="GO" id="GO:0008146">
    <property type="term" value="F:sulfotransferase activity"/>
    <property type="evidence" value="ECO:0007669"/>
    <property type="project" value="InterPro"/>
</dbReference>
<keyword evidence="5" id="KW-1185">Reference proteome</keyword>
<evidence type="ECO:0000313" key="5">
    <source>
        <dbReference type="Proteomes" id="UP000183859"/>
    </source>
</evidence>
<dbReference type="PANTHER" id="PTHR10605">
    <property type="entry name" value="HEPARAN SULFATE SULFOTRANSFERASE"/>
    <property type="match status" value="1"/>
</dbReference>
<keyword evidence="4" id="KW-0614">Plasmid</keyword>
<dbReference type="Gene3D" id="3.40.50.300">
    <property type="entry name" value="P-loop containing nucleotide triphosphate hydrolases"/>
    <property type="match status" value="1"/>
</dbReference>
<name>A0A1L3IA02_9RHOB</name>
<dbReference type="KEGG" id="php:PhaeoP97_03563"/>
<geneLocation type="plasmid" evidence="5">
    <name>pp97_a</name>
</geneLocation>
<accession>A0A1L3IA02</accession>
<evidence type="ECO:0000259" key="3">
    <source>
        <dbReference type="Pfam" id="PF00685"/>
    </source>
</evidence>
<dbReference type="SUPFAM" id="SSF52540">
    <property type="entry name" value="P-loop containing nucleoside triphosphate hydrolases"/>
    <property type="match status" value="1"/>
</dbReference>
<dbReference type="InterPro" id="IPR037359">
    <property type="entry name" value="NST/OST"/>
</dbReference>
<organism evidence="4 5">
    <name type="scientific">Phaeobacter porticola</name>
    <dbReference type="NCBI Taxonomy" id="1844006"/>
    <lineage>
        <taxon>Bacteria</taxon>
        <taxon>Pseudomonadati</taxon>
        <taxon>Pseudomonadota</taxon>
        <taxon>Alphaproteobacteria</taxon>
        <taxon>Rhodobacterales</taxon>
        <taxon>Roseobacteraceae</taxon>
        <taxon>Phaeobacter</taxon>
    </lineage>
</organism>
<evidence type="ECO:0000256" key="1">
    <source>
        <dbReference type="ARBA" id="ARBA00022679"/>
    </source>
</evidence>
<dbReference type="InterPro" id="IPR000863">
    <property type="entry name" value="Sulfotransferase_dom"/>
</dbReference>
<gene>
    <name evidence="4" type="ORF">PhaeoP97_03563</name>
</gene>
<evidence type="ECO:0000256" key="2">
    <source>
        <dbReference type="ARBA" id="ARBA00023180"/>
    </source>
</evidence>
<dbReference type="Pfam" id="PF00685">
    <property type="entry name" value="Sulfotransfer_1"/>
    <property type="match status" value="1"/>
</dbReference>
<sequence>MRCSLLCTVMKGQIMSDTPSTLPLNPHTQVGPTLVGIGAQKCASTFIHTALGAHPDAAVSDPKELDFFSAYFDRGYQWYRSHFAHGADKPVRFEASPSYFYDPRCPERLNAFDPSIKVICLLRDPVARAYSNHLHEVIKGHIPPLPFCDAVADNPAYLEQGLYSRHLGRWLAAVGPDRVLVMLAEEISADPVSAAQQVYRFAGLDDDHTSPVLHERRNESDRARLPALRKVLRAGGDHLRKAGLEDTLARLKTTGPVSAILRANSQNMREVVPPLSDTDITNLRAYFAEDLRQLPALLRRDSLPWDSWVAVHANDT</sequence>
<feature type="domain" description="Sulfotransferase" evidence="3">
    <location>
        <begin position="37"/>
        <end position="215"/>
    </location>
</feature>
<keyword evidence="2" id="KW-0325">Glycoprotein</keyword>
<dbReference type="EMBL" id="CP016365">
    <property type="protein sequence ID" value="APG48915.1"/>
    <property type="molecule type" value="Genomic_DNA"/>
</dbReference>
<dbReference type="PANTHER" id="PTHR10605:SF56">
    <property type="entry name" value="BIFUNCTIONAL HEPARAN SULFATE N-DEACETYLASE_N-SULFOTRANSFERASE"/>
    <property type="match status" value="1"/>
</dbReference>
<dbReference type="InterPro" id="IPR027417">
    <property type="entry name" value="P-loop_NTPase"/>
</dbReference>
<dbReference type="Proteomes" id="UP000183859">
    <property type="component" value="Plasmid pP97_a"/>
</dbReference>
<dbReference type="AlphaFoldDB" id="A0A1L3IA02"/>
<protein>
    <submittedName>
        <fullName evidence="4">Sulfotransferase domain protein</fullName>
    </submittedName>
</protein>
<proteinExistence type="predicted"/>
<keyword evidence="1 4" id="KW-0808">Transferase</keyword>
<reference evidence="5" key="1">
    <citation type="submission" date="2016-07" db="EMBL/GenBank/DDBJ databases">
        <title>Phaeobacter portensis sp. nov., a tropodithietic acid producing bacterium isolated from a German harbor.</title>
        <authorList>
            <person name="Freese H.M."/>
            <person name="Bunk B."/>
            <person name="Breider S."/>
            <person name="Brinkhoff T."/>
        </authorList>
    </citation>
    <scope>NUCLEOTIDE SEQUENCE [LARGE SCALE GENOMIC DNA]</scope>
    <source>
        <strain evidence="5">P97</strain>
        <plasmid evidence="5">pp97_a</plasmid>
    </source>
</reference>